<accession>A0A9P7EJ46</accession>
<organism evidence="2 3">
    <name type="scientific">Suillus subaureus</name>
    <dbReference type="NCBI Taxonomy" id="48587"/>
    <lineage>
        <taxon>Eukaryota</taxon>
        <taxon>Fungi</taxon>
        <taxon>Dikarya</taxon>
        <taxon>Basidiomycota</taxon>
        <taxon>Agaricomycotina</taxon>
        <taxon>Agaricomycetes</taxon>
        <taxon>Agaricomycetidae</taxon>
        <taxon>Boletales</taxon>
        <taxon>Suillineae</taxon>
        <taxon>Suillaceae</taxon>
        <taxon>Suillus</taxon>
    </lineage>
</organism>
<proteinExistence type="predicted"/>
<name>A0A9P7EJ46_9AGAM</name>
<protein>
    <submittedName>
        <fullName evidence="2">Uncharacterized protein</fullName>
    </submittedName>
</protein>
<evidence type="ECO:0000256" key="1">
    <source>
        <dbReference type="SAM" id="MobiDB-lite"/>
    </source>
</evidence>
<gene>
    <name evidence="2" type="ORF">BJ212DRAFT_1477894</name>
</gene>
<feature type="region of interest" description="Disordered" evidence="1">
    <location>
        <begin position="375"/>
        <end position="419"/>
    </location>
</feature>
<dbReference type="RefSeq" id="XP_041196805.1">
    <property type="nucleotide sequence ID" value="XM_041339625.1"/>
</dbReference>
<dbReference type="OrthoDB" id="2688797at2759"/>
<reference evidence="2" key="1">
    <citation type="journal article" date="2020" name="New Phytol.">
        <title>Comparative genomics reveals dynamic genome evolution in host specialist ectomycorrhizal fungi.</title>
        <authorList>
            <person name="Lofgren L.A."/>
            <person name="Nguyen N.H."/>
            <person name="Vilgalys R."/>
            <person name="Ruytinx J."/>
            <person name="Liao H.L."/>
            <person name="Branco S."/>
            <person name="Kuo A."/>
            <person name="LaButti K."/>
            <person name="Lipzen A."/>
            <person name="Andreopoulos W."/>
            <person name="Pangilinan J."/>
            <person name="Riley R."/>
            <person name="Hundley H."/>
            <person name="Na H."/>
            <person name="Barry K."/>
            <person name="Grigoriev I.V."/>
            <person name="Stajich J.E."/>
            <person name="Kennedy P.G."/>
        </authorList>
    </citation>
    <scope>NUCLEOTIDE SEQUENCE</scope>
    <source>
        <strain evidence="2">MN1</strain>
    </source>
</reference>
<evidence type="ECO:0000313" key="3">
    <source>
        <dbReference type="Proteomes" id="UP000807769"/>
    </source>
</evidence>
<dbReference type="Proteomes" id="UP000807769">
    <property type="component" value="Unassembled WGS sequence"/>
</dbReference>
<dbReference type="GeneID" id="64633641"/>
<sequence>MPKNHISGCYAVAPLSITQTHFMACKRLLSSQGSFYHASSQNSRKFLEDDEDWDLKEKIIQEGHKLPSGPGIVTVDMVRDQEDDKPMDAAAVKTQFSPFDVTQKLFKEGIGKYDKKHHDISDLRSMGTRTKLIQSWYNALSPDVLEELRLVAEKWNEEGAHSDVKDRYCSQHQKKLMEDFIKMAGRTMGLHLVILAAHDQGEGKMPGTTIWESCPRKLNKTFTLTSKENKKWAGESQDCLADWLTEAEYNICLVSFTALKELENYIIRSCGLGMIVVLVLGLLLHECHCAQEYEADKARDDVPDYLGTSILGIQVGEKIEEAITRIQVKVKAMLPDDHERQIEEAGRAGKGCCREEAAEEKRAAEEACMAKERAATLKKASGTKAGGKRKGKQPATDVNDSPMKKMKTGPSTAHEGTVVPHAIPKPHSVKLAKIGTLLTS</sequence>
<dbReference type="EMBL" id="JABBWG010000006">
    <property type="protein sequence ID" value="KAG1822065.1"/>
    <property type="molecule type" value="Genomic_DNA"/>
</dbReference>
<evidence type="ECO:0000313" key="2">
    <source>
        <dbReference type="EMBL" id="KAG1822065.1"/>
    </source>
</evidence>
<dbReference type="AlphaFoldDB" id="A0A9P7EJ46"/>
<comment type="caution">
    <text evidence="2">The sequence shown here is derived from an EMBL/GenBank/DDBJ whole genome shotgun (WGS) entry which is preliminary data.</text>
</comment>
<keyword evidence="3" id="KW-1185">Reference proteome</keyword>